<dbReference type="EMBL" id="CAJNDS010002161">
    <property type="protein sequence ID" value="CAE7356527.1"/>
    <property type="molecule type" value="Genomic_DNA"/>
</dbReference>
<dbReference type="PANTHER" id="PTHR45825">
    <property type="entry name" value="GRANULE-BOUND STARCH SYNTHASE 1, CHLOROPLASTIC/AMYLOPLASTIC"/>
    <property type="match status" value="1"/>
</dbReference>
<keyword evidence="5" id="KW-0934">Plastid</keyword>
<dbReference type="GO" id="GO:0004373">
    <property type="term" value="F:alpha-1,4-glucan glucosyltransferase (UDP-glucose donor) activity"/>
    <property type="evidence" value="ECO:0007669"/>
    <property type="project" value="InterPro"/>
</dbReference>
<feature type="compositionally biased region" description="Low complexity" evidence="6">
    <location>
        <begin position="168"/>
        <end position="197"/>
    </location>
</feature>
<evidence type="ECO:0000256" key="4">
    <source>
        <dbReference type="ARBA" id="ARBA00022679"/>
    </source>
</evidence>
<dbReference type="Pfam" id="PF08323">
    <property type="entry name" value="Glyco_transf_5"/>
    <property type="match status" value="1"/>
</dbReference>
<evidence type="ECO:0000256" key="5">
    <source>
        <dbReference type="ARBA" id="ARBA00023234"/>
    </source>
</evidence>
<keyword evidence="5" id="KW-0035">Amyloplast</keyword>
<evidence type="ECO:0000313" key="9">
    <source>
        <dbReference type="Proteomes" id="UP000604046"/>
    </source>
</evidence>
<dbReference type="InterPro" id="IPR013534">
    <property type="entry name" value="Starch_synth_cat_dom"/>
</dbReference>
<feature type="compositionally biased region" description="Basic residues" evidence="6">
    <location>
        <begin position="1"/>
        <end position="11"/>
    </location>
</feature>
<feature type="compositionally biased region" description="Basic and acidic residues" evidence="6">
    <location>
        <begin position="12"/>
        <end position="25"/>
    </location>
</feature>
<reference evidence="8" key="1">
    <citation type="submission" date="2021-02" db="EMBL/GenBank/DDBJ databases">
        <authorList>
            <person name="Dougan E. K."/>
            <person name="Rhodes N."/>
            <person name="Thang M."/>
            <person name="Chan C."/>
        </authorList>
    </citation>
    <scope>NUCLEOTIDE SEQUENCE</scope>
</reference>
<evidence type="ECO:0000313" key="8">
    <source>
        <dbReference type="EMBL" id="CAE7356527.1"/>
    </source>
</evidence>
<comment type="similarity">
    <text evidence="2">Belongs to the glycosyltransferase 1 family. Bacterial/plant glycogen synthase subfamily.</text>
</comment>
<evidence type="ECO:0000256" key="3">
    <source>
        <dbReference type="ARBA" id="ARBA00022676"/>
    </source>
</evidence>
<evidence type="ECO:0000256" key="1">
    <source>
        <dbReference type="ARBA" id="ARBA00004602"/>
    </source>
</evidence>
<feature type="compositionally biased region" description="Low complexity" evidence="6">
    <location>
        <begin position="307"/>
        <end position="322"/>
    </location>
</feature>
<dbReference type="PANTHER" id="PTHR45825:SF11">
    <property type="entry name" value="ALPHA AMYLASE DOMAIN-CONTAINING PROTEIN"/>
    <property type="match status" value="1"/>
</dbReference>
<keyword evidence="9" id="KW-1185">Reference proteome</keyword>
<proteinExistence type="inferred from homology"/>
<name>A0A812PRB1_9DINO</name>
<feature type="domain" description="Starch synthase catalytic" evidence="7">
    <location>
        <begin position="591"/>
        <end position="841"/>
    </location>
</feature>
<feature type="compositionally biased region" description="Basic and acidic residues" evidence="6">
    <location>
        <begin position="447"/>
        <end position="482"/>
    </location>
</feature>
<evidence type="ECO:0000256" key="2">
    <source>
        <dbReference type="ARBA" id="ARBA00010281"/>
    </source>
</evidence>
<protein>
    <submittedName>
        <fullName evidence="8">SS1 protein</fullName>
    </submittedName>
</protein>
<feature type="compositionally biased region" description="Basic and acidic residues" evidence="6">
    <location>
        <begin position="153"/>
        <end position="167"/>
    </location>
</feature>
<dbReference type="OrthoDB" id="10263625at2759"/>
<accession>A0A812PRB1</accession>
<evidence type="ECO:0000256" key="6">
    <source>
        <dbReference type="SAM" id="MobiDB-lite"/>
    </source>
</evidence>
<dbReference type="AlphaFoldDB" id="A0A812PRB1"/>
<feature type="compositionally biased region" description="Basic and acidic residues" evidence="6">
    <location>
        <begin position="200"/>
        <end position="219"/>
    </location>
</feature>
<dbReference type="HAMAP" id="MF_00484">
    <property type="entry name" value="Glycogen_synth"/>
    <property type="match status" value="1"/>
</dbReference>
<comment type="caution">
    <text evidence="8">The sequence shown here is derived from an EMBL/GenBank/DDBJ whole genome shotgun (WGS) entry which is preliminary data.</text>
</comment>
<keyword evidence="3" id="KW-0328">Glycosyltransferase</keyword>
<dbReference type="NCBIfam" id="TIGR02095">
    <property type="entry name" value="glgA"/>
    <property type="match status" value="1"/>
</dbReference>
<dbReference type="CDD" id="cd03791">
    <property type="entry name" value="GT5_Glycogen_synthase_DULL1-like"/>
    <property type="match status" value="1"/>
</dbReference>
<comment type="subcellular location">
    <subcellularLocation>
        <location evidence="1">Plastid</location>
        <location evidence="1">Amyloplast</location>
    </subcellularLocation>
</comment>
<feature type="compositionally biased region" description="Low complexity" evidence="6">
    <location>
        <begin position="222"/>
        <end position="267"/>
    </location>
</feature>
<dbReference type="InterPro" id="IPR011835">
    <property type="entry name" value="GS/SS"/>
</dbReference>
<dbReference type="Proteomes" id="UP000604046">
    <property type="component" value="Unassembled WGS sequence"/>
</dbReference>
<dbReference type="Pfam" id="PF13692">
    <property type="entry name" value="Glyco_trans_1_4"/>
    <property type="match status" value="1"/>
</dbReference>
<sequence length="1100" mass="120672">MLVERPKRRPKKAEEETAKDAEGKRATSRRHWRKVSEVAASNGEAPLAEAKEVKRSSSRRTPKKVSEVEAANGEAPLAEAKEVKRSRSRRTPRKVSEVEASNGEAPLAEAKEVKRSTSRRTPKKVTEGDASNEAPSAEAKEAKRATSKRRPKKATEVQEAQFDREASRTSMASMVSSVSKASSRTSRASQSSGGSASTEVKARSREAGETRKARQEQFSREASMASVASAASAASVTSGVSKASGASHSSEALAAPPEESPATEALTSTAEVLPSARREPPQIEESPATEALTSTAEVPPCAPSEPPQSEESPATEAPAASEMQQEAPAAVEAQKVPQESPAKEVSFASVASVPSERQGNPKTRTVRVSKFQQAQQARLFGTKQPEKANVSPAPAAPLLEKGARKGSFSLLPDPEESVTKPELAQGEPLMLKKGSLSLLPEPESEDCCERKAAASRDEERPTTLRIEEEQPGRAEPEEKCEALTEASKANEPNEANAIKAPEAEPATSLGAQPDDGEGYESSGTQTPKTKALSEISPSESGDGGMERVFSLSALDALLQDPEEKADLRSHLETELQDQRPKYQAAHLSTPVVVVSSEVNPWSKTGGLAMVAGSYGYEFAMRGHRTMVVAPRYGDYKDAEYVGYCKVWMDGREHELRYFHLYQDLGGGKGTDYIFVDHPSYHRDGLYVDREGKEYVDNLQRYALLSVAALEAPLVLKLRGSTYGQDCLFIANDWQTGLLPVYHLYKYRRNRTYLNSRTLFVIHNIGYQGKYRLTKFPLDSYLGLPPEAICLLQGEDLNLGDDCMNLMSAAILSSDRVLTVSPNYAKEVQSPEGGQGLHDILTEKGRQLRMAGILNGIADEWDPRTDPHIPRNYGLSDVLEGKAHCKRELQKSLGLHEDPGVALMGFCGRLCYQKGVQLITEAIPWLLERENTGVLGRVQLILMGKGDDLYANQLSQAENSNRGRVCGYVGFDPKVEHRMMAGCDFLLMPSQYEPCGLPQMYAQAYGTVPVVHETGGLKDSVMGLWEEERDRTTATGFLFCGFDDNHFKERLYQALEVYHKKPDLFRQIQRNGLEKNYYWPQAIDEYEKHLDWTLDGPAALA</sequence>
<dbReference type="SUPFAM" id="SSF53756">
    <property type="entry name" value="UDP-Glycosyltransferase/glycogen phosphorylase"/>
    <property type="match status" value="1"/>
</dbReference>
<keyword evidence="4" id="KW-0808">Transferase</keyword>
<evidence type="ECO:0000259" key="7">
    <source>
        <dbReference type="Pfam" id="PF08323"/>
    </source>
</evidence>
<feature type="region of interest" description="Disordered" evidence="6">
    <location>
        <begin position="1"/>
        <end position="545"/>
    </location>
</feature>
<gene>
    <name evidence="8" type="primary">SS1</name>
    <name evidence="8" type="ORF">SNAT2548_LOCUS18987</name>
</gene>
<organism evidence="8 9">
    <name type="scientific">Symbiodinium natans</name>
    <dbReference type="NCBI Taxonomy" id="878477"/>
    <lineage>
        <taxon>Eukaryota</taxon>
        <taxon>Sar</taxon>
        <taxon>Alveolata</taxon>
        <taxon>Dinophyceae</taxon>
        <taxon>Suessiales</taxon>
        <taxon>Symbiodiniaceae</taxon>
        <taxon>Symbiodinium</taxon>
    </lineage>
</organism>
<dbReference type="Gene3D" id="3.40.50.2000">
    <property type="entry name" value="Glycogen Phosphorylase B"/>
    <property type="match status" value="2"/>
</dbReference>